<evidence type="ECO:0000256" key="1">
    <source>
        <dbReference type="ARBA" id="ARBA00006226"/>
    </source>
</evidence>
<keyword evidence="2" id="KW-1277">Toxin-antitoxin system</keyword>
<dbReference type="EMBL" id="JBHZOL010000029">
    <property type="protein sequence ID" value="MFE4105560.1"/>
    <property type="molecule type" value="Genomic_DNA"/>
</dbReference>
<feature type="non-terminal residue" evidence="3">
    <location>
        <position position="1"/>
    </location>
</feature>
<dbReference type="Pfam" id="PF05016">
    <property type="entry name" value="ParE_toxin"/>
    <property type="match status" value="1"/>
</dbReference>
<accession>A0ABW6IBM3</accession>
<organism evidence="3 4">
    <name type="scientific">Almyronema epifaneia S1</name>
    <dbReference type="NCBI Taxonomy" id="2991925"/>
    <lineage>
        <taxon>Bacteria</taxon>
        <taxon>Bacillati</taxon>
        <taxon>Cyanobacteriota</taxon>
        <taxon>Cyanophyceae</taxon>
        <taxon>Nodosilineales</taxon>
        <taxon>Nodosilineaceae</taxon>
        <taxon>Almyronema</taxon>
        <taxon>Almyronema epifaneia</taxon>
    </lineage>
</organism>
<sequence length="73" mass="8547">QLKKLTPTVQKTLIALIETLAQEPRPPKCKKLKGQQNRYRVRSGDYRIIYSIEDAALIVRVIKVGHRRDIYEE</sequence>
<dbReference type="NCBIfam" id="TIGR02385">
    <property type="entry name" value="RelE_StbE"/>
    <property type="match status" value="1"/>
</dbReference>
<dbReference type="PANTHER" id="PTHR35601:SF1">
    <property type="entry name" value="TOXIN RELE"/>
    <property type="match status" value="1"/>
</dbReference>
<evidence type="ECO:0000313" key="4">
    <source>
        <dbReference type="Proteomes" id="UP001600165"/>
    </source>
</evidence>
<evidence type="ECO:0000313" key="3">
    <source>
        <dbReference type="EMBL" id="MFE4105560.1"/>
    </source>
</evidence>
<keyword evidence="4" id="KW-1185">Reference proteome</keyword>
<dbReference type="InterPro" id="IPR035093">
    <property type="entry name" value="RelE/ParE_toxin_dom_sf"/>
</dbReference>
<dbReference type="Proteomes" id="UP001600165">
    <property type="component" value="Unassembled WGS sequence"/>
</dbReference>
<dbReference type="InterPro" id="IPR007712">
    <property type="entry name" value="RelE/ParE_toxin"/>
</dbReference>
<evidence type="ECO:0000256" key="2">
    <source>
        <dbReference type="ARBA" id="ARBA00022649"/>
    </source>
</evidence>
<name>A0ABW6IBM3_9CYAN</name>
<dbReference type="RefSeq" id="WP_377962343.1">
    <property type="nucleotide sequence ID" value="NZ_JBHZOL010000029.1"/>
</dbReference>
<dbReference type="SUPFAM" id="SSF143011">
    <property type="entry name" value="RelE-like"/>
    <property type="match status" value="1"/>
</dbReference>
<proteinExistence type="inferred from homology"/>
<comment type="similarity">
    <text evidence="1">Belongs to the RelE toxin family.</text>
</comment>
<reference evidence="3 4" key="1">
    <citation type="submission" date="2024-10" db="EMBL/GenBank/DDBJ databases">
        <authorList>
            <person name="Ratan Roy A."/>
            <person name="Morales Sandoval P.H."/>
            <person name="De Los Santos Villalobos S."/>
            <person name="Chakraborty S."/>
            <person name="Mukherjee J."/>
        </authorList>
    </citation>
    <scope>NUCLEOTIDE SEQUENCE [LARGE SCALE GENOMIC DNA]</scope>
    <source>
        <strain evidence="3 4">S1</strain>
    </source>
</reference>
<comment type="caution">
    <text evidence="3">The sequence shown here is derived from an EMBL/GenBank/DDBJ whole genome shotgun (WGS) entry which is preliminary data.</text>
</comment>
<gene>
    <name evidence="3" type="ORF">ACFVKH_04675</name>
</gene>
<dbReference type="PANTHER" id="PTHR35601">
    <property type="entry name" value="TOXIN RELE"/>
    <property type="match status" value="1"/>
</dbReference>
<protein>
    <submittedName>
        <fullName evidence="3">Type II toxin-antitoxin system RelE/ParE family toxin</fullName>
    </submittedName>
</protein>
<dbReference type="Gene3D" id="3.30.2310.20">
    <property type="entry name" value="RelE-like"/>
    <property type="match status" value="1"/>
</dbReference>